<dbReference type="PATRIC" id="fig|1121014.3.peg.1479"/>
<proteinExistence type="predicted"/>
<sequence>MASIPPNSATASLATPAPRRRLRLPAWADRLGAVGAFVCALHCALVPVALALLPALGLGLVAWHGIEWAFTSIATVLAVVSLYLGYRGHRAYHAWLLVAPGLGLVWLALLYPPLHQSVLPHAIAMALGGLLIAVAHLANLRLSYGHSH</sequence>
<feature type="transmembrane region" description="Helical" evidence="1">
    <location>
        <begin position="118"/>
        <end position="138"/>
    </location>
</feature>
<evidence type="ECO:0000313" key="3">
    <source>
        <dbReference type="Proteomes" id="UP000029085"/>
    </source>
</evidence>
<reference evidence="3" key="1">
    <citation type="submission" date="2013-08" db="EMBL/GenBank/DDBJ databases">
        <title>Genome sequencing of Arenimonas donghaensis.</title>
        <authorList>
            <person name="Chen F."/>
            <person name="Wang G."/>
        </authorList>
    </citation>
    <scope>NUCLEOTIDE SEQUENCE [LARGE SCALE GENOMIC DNA]</scope>
    <source>
        <strain evidence="3">HO3-R19</strain>
    </source>
</reference>
<keyword evidence="1" id="KW-0472">Membrane</keyword>
<feature type="transmembrane region" description="Helical" evidence="1">
    <location>
        <begin position="68"/>
        <end position="86"/>
    </location>
</feature>
<dbReference type="Proteomes" id="UP000029085">
    <property type="component" value="Unassembled WGS sequence"/>
</dbReference>
<dbReference type="InterPro" id="IPR004891">
    <property type="entry name" value="Mercury-R_MerC"/>
</dbReference>
<comment type="caution">
    <text evidence="2">The sequence shown here is derived from an EMBL/GenBank/DDBJ whole genome shotgun (WGS) entry which is preliminary data.</text>
</comment>
<evidence type="ECO:0000256" key="1">
    <source>
        <dbReference type="SAM" id="Phobius"/>
    </source>
</evidence>
<dbReference type="STRING" id="1121014.N788_04060"/>
<dbReference type="Pfam" id="PF03203">
    <property type="entry name" value="MerC"/>
    <property type="match status" value="1"/>
</dbReference>
<dbReference type="GO" id="GO:0015097">
    <property type="term" value="F:mercury ion transmembrane transporter activity"/>
    <property type="evidence" value="ECO:0007669"/>
    <property type="project" value="InterPro"/>
</dbReference>
<reference evidence="2 3" key="2">
    <citation type="journal article" date="2015" name="Stand. Genomic Sci.">
        <title>High quality draft genomic sequence of Arenimonas donghaensis DSM 18148(T).</title>
        <authorList>
            <person name="Chen F."/>
            <person name="Wang H."/>
            <person name="Cao Y."/>
            <person name="Li X."/>
            <person name="Wang G."/>
        </authorList>
    </citation>
    <scope>NUCLEOTIDE SEQUENCE [LARGE SCALE GENOMIC DNA]</scope>
    <source>
        <strain evidence="2 3">HO3-R19</strain>
    </source>
</reference>
<name>A0A087MIU3_9GAMM</name>
<evidence type="ECO:0000313" key="2">
    <source>
        <dbReference type="EMBL" id="KFL36796.1"/>
    </source>
</evidence>
<evidence type="ECO:0008006" key="4">
    <source>
        <dbReference type="Google" id="ProtNLM"/>
    </source>
</evidence>
<organism evidence="2 3">
    <name type="scientific">Arenimonas donghaensis DSM 18148 = HO3-R19</name>
    <dbReference type="NCBI Taxonomy" id="1121014"/>
    <lineage>
        <taxon>Bacteria</taxon>
        <taxon>Pseudomonadati</taxon>
        <taxon>Pseudomonadota</taxon>
        <taxon>Gammaproteobacteria</taxon>
        <taxon>Lysobacterales</taxon>
        <taxon>Lysobacteraceae</taxon>
        <taxon>Arenimonas</taxon>
    </lineage>
</organism>
<dbReference type="RefSeq" id="WP_084695946.1">
    <property type="nucleotide sequence ID" value="NZ_AVCJ01000012.1"/>
</dbReference>
<gene>
    <name evidence="2" type="ORF">N788_04060</name>
</gene>
<protein>
    <recommendedName>
        <fullName evidence="4">MerC domain-containing protein</fullName>
    </recommendedName>
</protein>
<dbReference type="OrthoDB" id="5966279at2"/>
<dbReference type="AlphaFoldDB" id="A0A087MIU3"/>
<keyword evidence="1" id="KW-1133">Transmembrane helix</keyword>
<dbReference type="EMBL" id="AVCJ01000012">
    <property type="protein sequence ID" value="KFL36796.1"/>
    <property type="molecule type" value="Genomic_DNA"/>
</dbReference>
<accession>A0A087MIU3</accession>
<feature type="transmembrane region" description="Helical" evidence="1">
    <location>
        <begin position="31"/>
        <end position="56"/>
    </location>
</feature>
<feature type="transmembrane region" description="Helical" evidence="1">
    <location>
        <begin position="93"/>
        <end position="112"/>
    </location>
</feature>
<keyword evidence="3" id="KW-1185">Reference proteome</keyword>
<dbReference type="GO" id="GO:0016020">
    <property type="term" value="C:membrane"/>
    <property type="evidence" value="ECO:0007669"/>
    <property type="project" value="InterPro"/>
</dbReference>
<keyword evidence="1" id="KW-0812">Transmembrane</keyword>